<dbReference type="Proteomes" id="UP001165079">
    <property type="component" value="Unassembled WGS sequence"/>
</dbReference>
<reference evidence="1" key="1">
    <citation type="submission" date="2023-03" db="EMBL/GenBank/DDBJ databases">
        <title>Actinorhabdospora filicis NBRC 111898.</title>
        <authorList>
            <person name="Ichikawa N."/>
            <person name="Sato H."/>
            <person name="Tonouchi N."/>
        </authorList>
    </citation>
    <scope>NUCLEOTIDE SEQUENCE</scope>
    <source>
        <strain evidence="1">NBRC 111898</strain>
    </source>
</reference>
<proteinExistence type="predicted"/>
<gene>
    <name evidence="1" type="ORF">Afil01_65440</name>
</gene>
<dbReference type="RefSeq" id="WP_285667289.1">
    <property type="nucleotide sequence ID" value="NZ_BSTX01000007.1"/>
</dbReference>
<keyword evidence="2" id="KW-1185">Reference proteome</keyword>
<evidence type="ECO:0000313" key="2">
    <source>
        <dbReference type="Proteomes" id="UP001165079"/>
    </source>
</evidence>
<name>A0A9W6STV3_9ACTN</name>
<evidence type="ECO:0000313" key="1">
    <source>
        <dbReference type="EMBL" id="GLZ81737.1"/>
    </source>
</evidence>
<dbReference type="SUPFAM" id="SSF56214">
    <property type="entry name" value="4'-phosphopantetheinyl transferase"/>
    <property type="match status" value="1"/>
</dbReference>
<evidence type="ECO:0008006" key="3">
    <source>
        <dbReference type="Google" id="ProtNLM"/>
    </source>
</evidence>
<protein>
    <recommendedName>
        <fullName evidence="3">4'-phosphopantetheinyl transferase</fullName>
    </recommendedName>
</protein>
<organism evidence="1 2">
    <name type="scientific">Actinorhabdospora filicis</name>
    <dbReference type="NCBI Taxonomy" id="1785913"/>
    <lineage>
        <taxon>Bacteria</taxon>
        <taxon>Bacillati</taxon>
        <taxon>Actinomycetota</taxon>
        <taxon>Actinomycetes</taxon>
        <taxon>Micromonosporales</taxon>
        <taxon>Micromonosporaceae</taxon>
        <taxon>Actinorhabdospora</taxon>
    </lineage>
</organism>
<dbReference type="InterPro" id="IPR037143">
    <property type="entry name" value="4-PPantetheinyl_Trfase_dom_sf"/>
</dbReference>
<comment type="caution">
    <text evidence="1">The sequence shown here is derived from an EMBL/GenBank/DDBJ whole genome shotgun (WGS) entry which is preliminary data.</text>
</comment>
<dbReference type="AlphaFoldDB" id="A0A9W6STV3"/>
<dbReference type="GO" id="GO:0000287">
    <property type="term" value="F:magnesium ion binding"/>
    <property type="evidence" value="ECO:0007669"/>
    <property type="project" value="InterPro"/>
</dbReference>
<accession>A0A9W6STV3</accession>
<dbReference type="EMBL" id="BSTX01000007">
    <property type="protein sequence ID" value="GLZ81737.1"/>
    <property type="molecule type" value="Genomic_DNA"/>
</dbReference>
<sequence>MDVRWSAVTDEVAPYAFTPAELRRAESFRFAADRDAYLAAHALVRDCAAALLGADPAVLTLTHLCPDCGDTEHGRPIIEGVHVSLSHTRTHVAAAAADRLIGVDIEETGREDVPDSVLAPGERGDGPSRLRRWVLKEALVKVGATSLDGLAGVDLSHVDTDGRFRWRDWDLDVSLVDGGRARLGVAVA</sequence>
<dbReference type="Gene3D" id="3.90.470.20">
    <property type="entry name" value="4'-phosphopantetheinyl transferase domain"/>
    <property type="match status" value="1"/>
</dbReference>
<dbReference type="GO" id="GO:0008897">
    <property type="term" value="F:holo-[acyl-carrier-protein] synthase activity"/>
    <property type="evidence" value="ECO:0007669"/>
    <property type="project" value="InterPro"/>
</dbReference>